<dbReference type="GO" id="GO:0032259">
    <property type="term" value="P:methylation"/>
    <property type="evidence" value="ECO:0007669"/>
    <property type="project" value="UniProtKB-KW"/>
</dbReference>
<keyword evidence="2" id="KW-0808">Transferase</keyword>
<dbReference type="PANTHER" id="PTHR43591">
    <property type="entry name" value="METHYLTRANSFERASE"/>
    <property type="match status" value="1"/>
</dbReference>
<dbReference type="CDD" id="cd02440">
    <property type="entry name" value="AdoMet_MTases"/>
    <property type="match status" value="1"/>
</dbReference>
<dbReference type="OrthoDB" id="2013972at2759"/>
<gene>
    <name evidence="2" type="ORF">K469DRAFT_710198</name>
</gene>
<name>A0A6A6E0Z3_9PEZI</name>
<dbReference type="AlphaFoldDB" id="A0A6A6E0Z3"/>
<reference evidence="2" key="1">
    <citation type="journal article" date="2020" name="Stud. Mycol.">
        <title>101 Dothideomycetes genomes: a test case for predicting lifestyles and emergence of pathogens.</title>
        <authorList>
            <person name="Haridas S."/>
            <person name="Albert R."/>
            <person name="Binder M."/>
            <person name="Bloem J."/>
            <person name="Labutti K."/>
            <person name="Salamov A."/>
            <person name="Andreopoulos B."/>
            <person name="Baker S."/>
            <person name="Barry K."/>
            <person name="Bills G."/>
            <person name="Bluhm B."/>
            <person name="Cannon C."/>
            <person name="Castanera R."/>
            <person name="Culley D."/>
            <person name="Daum C."/>
            <person name="Ezra D."/>
            <person name="Gonzalez J."/>
            <person name="Henrissat B."/>
            <person name="Kuo A."/>
            <person name="Liang C."/>
            <person name="Lipzen A."/>
            <person name="Lutzoni F."/>
            <person name="Magnuson J."/>
            <person name="Mondo S."/>
            <person name="Nolan M."/>
            <person name="Ohm R."/>
            <person name="Pangilinan J."/>
            <person name="Park H.-J."/>
            <person name="Ramirez L."/>
            <person name="Alfaro M."/>
            <person name="Sun H."/>
            <person name="Tritt A."/>
            <person name="Yoshinaga Y."/>
            <person name="Zwiers L.-H."/>
            <person name="Turgeon B."/>
            <person name="Goodwin S."/>
            <person name="Spatafora J."/>
            <person name="Crous P."/>
            <person name="Grigoriev I."/>
        </authorList>
    </citation>
    <scope>NUCLEOTIDE SEQUENCE</scope>
    <source>
        <strain evidence="2">CBS 207.26</strain>
    </source>
</reference>
<keyword evidence="3" id="KW-1185">Reference proteome</keyword>
<dbReference type="PANTHER" id="PTHR43591:SF10">
    <property type="entry name" value="ABC TRANSMEMBRANE TYPE-1 DOMAIN-CONTAINING PROTEIN-RELATED"/>
    <property type="match status" value="1"/>
</dbReference>
<accession>A0A6A6E0Z3</accession>
<feature type="region of interest" description="Disordered" evidence="1">
    <location>
        <begin position="1"/>
        <end position="25"/>
    </location>
</feature>
<evidence type="ECO:0000313" key="3">
    <source>
        <dbReference type="Proteomes" id="UP000800200"/>
    </source>
</evidence>
<proteinExistence type="predicted"/>
<keyword evidence="2" id="KW-0489">Methyltransferase</keyword>
<dbReference type="SUPFAM" id="SSF53335">
    <property type="entry name" value="S-adenosyl-L-methionine-dependent methyltransferases"/>
    <property type="match status" value="1"/>
</dbReference>
<dbReference type="GO" id="GO:0008168">
    <property type="term" value="F:methyltransferase activity"/>
    <property type="evidence" value="ECO:0007669"/>
    <property type="project" value="UniProtKB-KW"/>
</dbReference>
<dbReference type="EMBL" id="ML994640">
    <property type="protein sequence ID" value="KAF2183830.1"/>
    <property type="molecule type" value="Genomic_DNA"/>
</dbReference>
<dbReference type="Proteomes" id="UP000800200">
    <property type="component" value="Unassembled WGS sequence"/>
</dbReference>
<evidence type="ECO:0000313" key="2">
    <source>
        <dbReference type="EMBL" id="KAF2183830.1"/>
    </source>
</evidence>
<evidence type="ECO:0000256" key="1">
    <source>
        <dbReference type="SAM" id="MobiDB-lite"/>
    </source>
</evidence>
<dbReference type="InterPro" id="IPR029063">
    <property type="entry name" value="SAM-dependent_MTases_sf"/>
</dbReference>
<organism evidence="2 3">
    <name type="scientific">Zopfia rhizophila CBS 207.26</name>
    <dbReference type="NCBI Taxonomy" id="1314779"/>
    <lineage>
        <taxon>Eukaryota</taxon>
        <taxon>Fungi</taxon>
        <taxon>Dikarya</taxon>
        <taxon>Ascomycota</taxon>
        <taxon>Pezizomycotina</taxon>
        <taxon>Dothideomycetes</taxon>
        <taxon>Dothideomycetes incertae sedis</taxon>
        <taxon>Zopfiaceae</taxon>
        <taxon>Zopfia</taxon>
    </lineage>
</organism>
<protein>
    <submittedName>
        <fullName evidence="2">TAM domain methyltransferase</fullName>
    </submittedName>
</protein>
<dbReference type="Pfam" id="PF13489">
    <property type="entry name" value="Methyltransf_23"/>
    <property type="match status" value="1"/>
</dbReference>
<sequence>MAEEQPAVTVSVDTHDDDSSYSDDEIRSYTTSISSSVERYTWEHGRRYHSYREGAYNFPNDDSEQDRLDLNHHVCLMLLDNALHLTALPDNKPLRILDVGTGTGIWAMDMADKYPNAEVVGNDLSPIQPKWVHPNIHFEIDDCESPWPPRAPFDFIHMRYLLGSIRDWPELLRQAYDQTTPGGWIELQDFNTHGYSEDGSADQDNMFLKFCQVFNDACDKMGRCGSPGQHLKGWVEAAGFKNVQHKVYKCPVGPWAKDRKLKQIGAVYMVLMTEVLEAALIGLLTRIEGWQPEEVQVFIAQVRKDMKKKSVHLTQELCVLSIVGALEITLTPA</sequence>
<dbReference type="Gene3D" id="3.40.50.150">
    <property type="entry name" value="Vaccinia Virus protein VP39"/>
    <property type="match status" value="1"/>
</dbReference>